<dbReference type="Gene3D" id="1.20.1250.20">
    <property type="entry name" value="MFS general substrate transporter like domains"/>
    <property type="match status" value="2"/>
</dbReference>
<evidence type="ECO:0000256" key="8">
    <source>
        <dbReference type="ARBA" id="ARBA00039330"/>
    </source>
</evidence>
<comment type="subcellular location">
    <subcellularLocation>
        <location evidence="1">Vacuole membrane</location>
        <topology evidence="1">Multi-pass membrane protein</topology>
    </subcellularLocation>
</comment>
<dbReference type="eggNOG" id="ENOG502QTNE">
    <property type="taxonomic scope" value="Eukaryota"/>
</dbReference>
<proteinExistence type="inferred from homology"/>
<keyword evidence="5 9" id="KW-0812">Transmembrane</keyword>
<accession>G8BPH7</accession>
<feature type="transmembrane region" description="Helical" evidence="9">
    <location>
        <begin position="448"/>
        <end position="467"/>
    </location>
</feature>
<feature type="transmembrane region" description="Helical" evidence="9">
    <location>
        <begin position="133"/>
        <end position="154"/>
    </location>
</feature>
<feature type="transmembrane region" description="Helical" evidence="9">
    <location>
        <begin position="375"/>
        <end position="397"/>
    </location>
</feature>
<protein>
    <recommendedName>
        <fullName evidence="8">Probable transporter MCH1</fullName>
    </recommendedName>
</protein>
<name>G8BPH7_TETPH</name>
<dbReference type="RefSeq" id="XP_003684342.1">
    <property type="nucleotide sequence ID" value="XM_003684294.1"/>
</dbReference>
<feature type="transmembrane region" description="Helical" evidence="9">
    <location>
        <begin position="312"/>
        <end position="332"/>
    </location>
</feature>
<feature type="transmembrane region" description="Helical" evidence="9">
    <location>
        <begin position="94"/>
        <end position="113"/>
    </location>
</feature>
<evidence type="ECO:0000256" key="2">
    <source>
        <dbReference type="ARBA" id="ARBA00008335"/>
    </source>
</evidence>
<dbReference type="AlphaFoldDB" id="G8BPH7"/>
<dbReference type="KEGG" id="tpf:TPHA_0B02350"/>
<feature type="transmembrane region" description="Helical" evidence="9">
    <location>
        <begin position="208"/>
        <end position="230"/>
    </location>
</feature>
<keyword evidence="11" id="KW-1185">Reference proteome</keyword>
<feature type="transmembrane region" description="Helical" evidence="9">
    <location>
        <begin position="166"/>
        <end position="188"/>
    </location>
</feature>
<feature type="transmembrane region" description="Helical" evidence="9">
    <location>
        <begin position="270"/>
        <end position="292"/>
    </location>
</feature>
<dbReference type="PANTHER" id="PTHR21576">
    <property type="entry name" value="UNCHARACTERIZED NODULIN-LIKE PROTEIN"/>
    <property type="match status" value="1"/>
</dbReference>
<dbReference type="InterPro" id="IPR036259">
    <property type="entry name" value="MFS_trans_sf"/>
</dbReference>
<dbReference type="PANTHER" id="PTHR21576:SF45">
    <property type="entry name" value="TRANSPORTER MCH1-RELATED"/>
    <property type="match status" value="1"/>
</dbReference>
<feature type="transmembrane region" description="Helical" evidence="9">
    <location>
        <begin position="66"/>
        <end position="87"/>
    </location>
</feature>
<evidence type="ECO:0000256" key="7">
    <source>
        <dbReference type="ARBA" id="ARBA00023136"/>
    </source>
</evidence>
<feature type="transmembrane region" description="Helical" evidence="9">
    <location>
        <begin position="30"/>
        <end position="51"/>
    </location>
</feature>
<dbReference type="EMBL" id="HE612857">
    <property type="protein sequence ID" value="CCE61908.1"/>
    <property type="molecule type" value="Genomic_DNA"/>
</dbReference>
<keyword evidence="7 9" id="KW-0472">Membrane</keyword>
<dbReference type="GeneID" id="11534848"/>
<evidence type="ECO:0000256" key="1">
    <source>
        <dbReference type="ARBA" id="ARBA00004128"/>
    </source>
</evidence>
<dbReference type="GO" id="GO:0000329">
    <property type="term" value="C:fungal-type vacuole membrane"/>
    <property type="evidence" value="ECO:0007669"/>
    <property type="project" value="EnsemblFungi"/>
</dbReference>
<dbReference type="InterPro" id="IPR011701">
    <property type="entry name" value="MFS"/>
</dbReference>
<dbReference type="OrthoDB" id="199930at2759"/>
<evidence type="ECO:0000313" key="10">
    <source>
        <dbReference type="EMBL" id="CCE61908.1"/>
    </source>
</evidence>
<dbReference type="HOGENOM" id="CLU_012596_3_0_1"/>
<organism evidence="10 11">
    <name type="scientific">Tetrapisispora phaffii (strain ATCC 24235 / CBS 4417 / NBRC 1672 / NRRL Y-8282 / UCD 70-5)</name>
    <name type="common">Yeast</name>
    <name type="synonym">Fabospora phaffii</name>
    <dbReference type="NCBI Taxonomy" id="1071381"/>
    <lineage>
        <taxon>Eukaryota</taxon>
        <taxon>Fungi</taxon>
        <taxon>Dikarya</taxon>
        <taxon>Ascomycota</taxon>
        <taxon>Saccharomycotina</taxon>
        <taxon>Saccharomycetes</taxon>
        <taxon>Saccharomycetales</taxon>
        <taxon>Saccharomycetaceae</taxon>
        <taxon>Tetrapisispora</taxon>
    </lineage>
</organism>
<gene>
    <name evidence="10" type="primary">TPHA0B02350</name>
    <name evidence="10" type="ordered locus">TPHA_0B02350</name>
</gene>
<keyword evidence="3" id="KW-0813">Transport</keyword>
<keyword evidence="4" id="KW-0926">Vacuole</keyword>
<evidence type="ECO:0000256" key="9">
    <source>
        <dbReference type="SAM" id="Phobius"/>
    </source>
</evidence>
<evidence type="ECO:0000256" key="5">
    <source>
        <dbReference type="ARBA" id="ARBA00022692"/>
    </source>
</evidence>
<feature type="transmembrane region" description="Helical" evidence="9">
    <location>
        <begin position="404"/>
        <end position="424"/>
    </location>
</feature>
<dbReference type="SUPFAM" id="SSF103473">
    <property type="entry name" value="MFS general substrate transporter"/>
    <property type="match status" value="1"/>
</dbReference>
<dbReference type="Proteomes" id="UP000005666">
    <property type="component" value="Chromosome 2"/>
</dbReference>
<keyword evidence="6 9" id="KW-1133">Transmembrane helix</keyword>
<dbReference type="GO" id="GO:0022857">
    <property type="term" value="F:transmembrane transporter activity"/>
    <property type="evidence" value="ECO:0007669"/>
    <property type="project" value="InterPro"/>
</dbReference>
<reference evidence="10 11" key="1">
    <citation type="journal article" date="2011" name="Proc. Natl. Acad. Sci. U.S.A.">
        <title>Evolutionary erosion of yeast sex chromosomes by mating-type switching accidents.</title>
        <authorList>
            <person name="Gordon J.L."/>
            <person name="Armisen D."/>
            <person name="Proux-Wera E."/>
            <person name="Oheigeartaigh S.S."/>
            <person name="Byrne K.P."/>
            <person name="Wolfe K.H."/>
        </authorList>
    </citation>
    <scope>NUCLEOTIDE SEQUENCE [LARGE SCALE GENOMIC DNA]</scope>
    <source>
        <strain evidence="11">ATCC 24235 / CBS 4417 / NBRC 1672 / NRRL Y-8282 / UCD 70-5</strain>
    </source>
</reference>
<evidence type="ECO:0000256" key="3">
    <source>
        <dbReference type="ARBA" id="ARBA00022448"/>
    </source>
</evidence>
<sequence length="475" mass="53306">MVRSNIEHYLSYHIRLSIPKILSNKSSCRVGYIFSLLAAVTSGFVTLISLFTSSWQAQLHYTSKQINTIASVITLSMYLSPCILGVIADLHGPITLNFMAILGLAPSYLYLSYDYNSKMYQEEVNIPISSNFIPILVCFGTIGVATSAMYFSALLTCAKLYPNRNLLSISLPTTFFGLSSLVGSQILRLRWFWNENEPLLNLSRVFKFLAASYVVVGLLAWISTAVLSMLHNQKDEEYGELEALLSVDESYNHQTEIKNKQMQFLKDPNTYYFLISVFLVLGPLETFVANMYMVADLLTSKNSFYNESGAILSVYSFFSTGTRIIAGLITEALTKRNKNLHSTLLIYIVLALFSQLYILRLTITSNGMNTETELYAMSSLSGICNGALFTMYPTLLLNIYGKDLFGTVYGVMMIGPALGATYSFKRFGEIYDSKCSNTRSKASCISEFYGYVNIEIILGFLLSLYVIHNWKKRSS</sequence>
<evidence type="ECO:0000313" key="11">
    <source>
        <dbReference type="Proteomes" id="UP000005666"/>
    </source>
</evidence>
<evidence type="ECO:0000256" key="6">
    <source>
        <dbReference type="ARBA" id="ARBA00022989"/>
    </source>
</evidence>
<feature type="transmembrane region" description="Helical" evidence="9">
    <location>
        <begin position="344"/>
        <end position="363"/>
    </location>
</feature>
<comment type="similarity">
    <text evidence="2">Belongs to the major facilitator superfamily.</text>
</comment>
<dbReference type="Pfam" id="PF07690">
    <property type="entry name" value="MFS_1"/>
    <property type="match status" value="1"/>
</dbReference>
<evidence type="ECO:0000256" key="4">
    <source>
        <dbReference type="ARBA" id="ARBA00022554"/>
    </source>
</evidence>
<dbReference type="OMA" id="PTMWWLA"/>